<name>G5IXX3_CROWT</name>
<proteinExistence type="predicted"/>
<organism evidence="1 2">
    <name type="scientific">Crocosphaera watsonii WH 0003</name>
    <dbReference type="NCBI Taxonomy" id="423471"/>
    <lineage>
        <taxon>Bacteria</taxon>
        <taxon>Bacillati</taxon>
        <taxon>Cyanobacteriota</taxon>
        <taxon>Cyanophyceae</taxon>
        <taxon>Oscillatoriophycideae</taxon>
        <taxon>Chroococcales</taxon>
        <taxon>Aphanothecaceae</taxon>
        <taxon>Crocosphaera</taxon>
    </lineage>
</organism>
<dbReference type="GeneID" id="88764097"/>
<evidence type="ECO:0000313" key="1">
    <source>
        <dbReference type="EMBL" id="EHJ15213.1"/>
    </source>
</evidence>
<comment type="caution">
    <text evidence="1">The sequence shown here is derived from an EMBL/GenBank/DDBJ whole genome shotgun (WGS) entry which is preliminary data.</text>
</comment>
<dbReference type="RefSeq" id="WP_007308815.1">
    <property type="nucleotide sequence ID" value="NZ_AESD01000020.1"/>
</dbReference>
<dbReference type="EMBL" id="AESD01000020">
    <property type="protein sequence ID" value="EHJ15213.1"/>
    <property type="molecule type" value="Genomic_DNA"/>
</dbReference>
<evidence type="ECO:0008006" key="3">
    <source>
        <dbReference type="Google" id="ProtNLM"/>
    </source>
</evidence>
<dbReference type="AlphaFoldDB" id="G5IXX3"/>
<sequence length="309" mass="36059">MPTVKQQQPSDNPSSKQISEIIKYLIIIGGEKGGVGKSFLTRYLLSFLIRESAESEIVCYDADPSVDDVYQLFSDKPWMEKAFFTLDKYRVQEGSIIVSKIKPMVIVNLPSNVRKNFDNFCEQNKLFEEELQQETYETCYFFFVSDGSYQSVKLFVEHLERYKDKPFLKTVLFLNAGQNGNSYDFSYLGNKNDFDVLSNLANQIKTYKVPVLTIPELPPLIRFKVDALLSEKGLKFHQLITKGESELITLERLHFQGHLTKFDNLFKELFEFKKTQENNREIINLEKIKYDDLVKNQETLRNQERLFVA</sequence>
<dbReference type="PATRIC" id="fig|423471.3.peg.117"/>
<dbReference type="Proteomes" id="UP000003477">
    <property type="component" value="Unassembled WGS sequence"/>
</dbReference>
<evidence type="ECO:0000313" key="2">
    <source>
        <dbReference type="Proteomes" id="UP000003477"/>
    </source>
</evidence>
<accession>G5IXX3</accession>
<gene>
    <name evidence="1" type="ORF">CWATWH0003_0128</name>
</gene>
<reference evidence="1 2" key="1">
    <citation type="journal article" date="2011" name="Front. Microbiol.">
        <title>Two Strains of Crocosphaera watsonii with Highly Conserved Genomes are Distinguished by Strain-Specific Features.</title>
        <authorList>
            <person name="Bench S.R."/>
            <person name="Ilikchyan I.N."/>
            <person name="Tripp H.J."/>
            <person name="Zehr J.P."/>
        </authorList>
    </citation>
    <scope>NUCLEOTIDE SEQUENCE [LARGE SCALE GENOMIC DNA]</scope>
    <source>
        <strain evidence="1 2">WH 0003</strain>
    </source>
</reference>
<protein>
    <recommendedName>
        <fullName evidence="3">Mobilization protein MobD-like protein</fullName>
    </recommendedName>
</protein>